<dbReference type="Pfam" id="PF12399">
    <property type="entry name" value="BCA_ABC_TP_C"/>
    <property type="match status" value="1"/>
</dbReference>
<dbReference type="GO" id="GO:0015192">
    <property type="term" value="F:L-phenylalanine transmembrane transporter activity"/>
    <property type="evidence" value="ECO:0007669"/>
    <property type="project" value="TreeGrafter"/>
</dbReference>
<keyword evidence="2" id="KW-0547">Nucleotide-binding</keyword>
<feature type="domain" description="ABC transporter" evidence="4">
    <location>
        <begin position="5"/>
        <end position="237"/>
    </location>
</feature>
<dbReference type="Pfam" id="PF00005">
    <property type="entry name" value="ABC_tran"/>
    <property type="match status" value="1"/>
</dbReference>
<gene>
    <name evidence="5" type="ORF">MMSR116_16945</name>
</gene>
<dbReference type="AlphaFoldDB" id="A0A6B9FNF7"/>
<dbReference type="SMART" id="SM00382">
    <property type="entry name" value="AAA"/>
    <property type="match status" value="1"/>
</dbReference>
<protein>
    <submittedName>
        <fullName evidence="5">ABC transporter ATP-binding protein</fullName>
    </submittedName>
</protein>
<evidence type="ECO:0000259" key="4">
    <source>
        <dbReference type="PROSITE" id="PS50893"/>
    </source>
</evidence>
<keyword evidence="1" id="KW-0813">Transport</keyword>
<dbReference type="GO" id="GO:0005886">
    <property type="term" value="C:plasma membrane"/>
    <property type="evidence" value="ECO:0007669"/>
    <property type="project" value="TreeGrafter"/>
</dbReference>
<evidence type="ECO:0000313" key="6">
    <source>
        <dbReference type="Proteomes" id="UP000012488"/>
    </source>
</evidence>
<dbReference type="Proteomes" id="UP000012488">
    <property type="component" value="Chromosome"/>
</dbReference>
<dbReference type="InterPro" id="IPR003439">
    <property type="entry name" value="ABC_transporter-like_ATP-bd"/>
</dbReference>
<dbReference type="GO" id="GO:0005304">
    <property type="term" value="F:L-valine transmembrane transporter activity"/>
    <property type="evidence" value="ECO:0007669"/>
    <property type="project" value="TreeGrafter"/>
</dbReference>
<reference evidence="5 6" key="2">
    <citation type="journal article" date="2013" name="Genome Announc.">
        <title>Draft Genome Sequence of Methylobacterium mesophilicum Strain SR1.6/6, Isolated from Citrus sinensis.</title>
        <authorList>
            <person name="Marinho Almeida D."/>
            <person name="Dini-Andreote F."/>
            <person name="Camargo Neves A.A."/>
            <person name="Juca Ramos R.T."/>
            <person name="Andreote F.D."/>
            <person name="Carneiro A.R."/>
            <person name="Oliveira de Souza Lima A."/>
            <person name="Caracciolo Gomes de Sa P.H."/>
            <person name="Ribeiro Barbosa M.S."/>
            <person name="Araujo W.L."/>
            <person name="Silva A."/>
        </authorList>
    </citation>
    <scope>NUCLEOTIDE SEQUENCE [LARGE SCALE GENOMIC DNA]</scope>
    <source>
        <strain evidence="5 6">SR1.6/6</strain>
    </source>
</reference>
<dbReference type="GO" id="GO:1903805">
    <property type="term" value="P:L-valine import across plasma membrane"/>
    <property type="evidence" value="ECO:0007669"/>
    <property type="project" value="TreeGrafter"/>
</dbReference>
<dbReference type="InterPro" id="IPR051120">
    <property type="entry name" value="ABC_AA/LPS_Transport"/>
</dbReference>
<dbReference type="KEGG" id="mmes:MMSR116_16945"/>
<proteinExistence type="predicted"/>
<reference evidence="5 6" key="1">
    <citation type="journal article" date="2012" name="Genet. Mol. Biol.">
        <title>Analysis of 16S rRNA and mxaF genes revealing insights into Methylobacterium niche-specific plant association.</title>
        <authorList>
            <person name="Dourado M.N."/>
            <person name="Andreote F.D."/>
            <person name="Dini-Andreote F."/>
            <person name="Conti R."/>
            <person name="Araujo J.M."/>
            <person name="Araujo W.L."/>
        </authorList>
    </citation>
    <scope>NUCLEOTIDE SEQUENCE [LARGE SCALE GENOMIC DNA]</scope>
    <source>
        <strain evidence="5 6">SR1.6/6</strain>
    </source>
</reference>
<dbReference type="Gene3D" id="3.40.50.300">
    <property type="entry name" value="P-loop containing nucleotide triphosphate hydrolases"/>
    <property type="match status" value="1"/>
</dbReference>
<accession>A0A6B9FNF7</accession>
<dbReference type="GO" id="GO:1903806">
    <property type="term" value="P:L-isoleucine import across plasma membrane"/>
    <property type="evidence" value="ECO:0007669"/>
    <property type="project" value="TreeGrafter"/>
</dbReference>
<dbReference type="GO" id="GO:0042941">
    <property type="term" value="P:D-alanine transmembrane transport"/>
    <property type="evidence" value="ECO:0007669"/>
    <property type="project" value="TreeGrafter"/>
</dbReference>
<dbReference type="InterPro" id="IPR027417">
    <property type="entry name" value="P-loop_NTPase"/>
</dbReference>
<dbReference type="GO" id="GO:0015808">
    <property type="term" value="P:L-alanine transport"/>
    <property type="evidence" value="ECO:0007669"/>
    <property type="project" value="TreeGrafter"/>
</dbReference>
<evidence type="ECO:0000256" key="3">
    <source>
        <dbReference type="ARBA" id="ARBA00022840"/>
    </source>
</evidence>
<dbReference type="OrthoDB" id="9779872at2"/>
<dbReference type="EMBL" id="CP043538">
    <property type="protein sequence ID" value="QGY03389.1"/>
    <property type="molecule type" value="Genomic_DNA"/>
</dbReference>
<dbReference type="RefSeq" id="WP_010686693.1">
    <property type="nucleotide sequence ID" value="NZ_CP043538.1"/>
</dbReference>
<evidence type="ECO:0000256" key="1">
    <source>
        <dbReference type="ARBA" id="ARBA00022448"/>
    </source>
</evidence>
<sequence length="253" mass="27093">MADALVVRNLSRSFGGLKAVQDVSFSVAEGETLALIGPNGAGKTTTFNLISGVFQPDRGSVVAFGRELVGRRPHQICASGLARTFQVAKPFGAMTVLQNVTTGALLCDRRVAAAQERARAVIDYVGLSARENTPARDLTTIDQRRLEMARALATEPRILLLDEVMAGLNPSEINVAVALVRKLAERGLTIIVVEHVMRAILAVARRIVVLDHGQKIAEGRPDAVMDDPEVVRAYLGSAHAEITAGRAAREVRA</sequence>
<name>A0A6B9FNF7_9HYPH</name>
<dbReference type="PANTHER" id="PTHR45772:SF7">
    <property type="entry name" value="AMINO ACID ABC TRANSPORTER ATP-BINDING PROTEIN"/>
    <property type="match status" value="1"/>
</dbReference>
<dbReference type="GO" id="GO:0005524">
    <property type="term" value="F:ATP binding"/>
    <property type="evidence" value="ECO:0007669"/>
    <property type="project" value="UniProtKB-KW"/>
</dbReference>
<dbReference type="GO" id="GO:0016887">
    <property type="term" value="F:ATP hydrolysis activity"/>
    <property type="evidence" value="ECO:0007669"/>
    <property type="project" value="InterPro"/>
</dbReference>
<dbReference type="InterPro" id="IPR003593">
    <property type="entry name" value="AAA+_ATPase"/>
</dbReference>
<dbReference type="CDD" id="cd03219">
    <property type="entry name" value="ABC_Mj1267_LivG_branched"/>
    <property type="match status" value="1"/>
</dbReference>
<dbReference type="SUPFAM" id="SSF52540">
    <property type="entry name" value="P-loop containing nucleoside triphosphate hydrolases"/>
    <property type="match status" value="1"/>
</dbReference>
<evidence type="ECO:0000313" key="5">
    <source>
        <dbReference type="EMBL" id="QGY03389.1"/>
    </source>
</evidence>
<dbReference type="PROSITE" id="PS50893">
    <property type="entry name" value="ABC_TRANSPORTER_2"/>
    <property type="match status" value="1"/>
</dbReference>
<dbReference type="PANTHER" id="PTHR45772">
    <property type="entry name" value="CONSERVED COMPONENT OF ABC TRANSPORTER FOR NATURAL AMINO ACIDS-RELATED"/>
    <property type="match status" value="1"/>
</dbReference>
<keyword evidence="3 5" id="KW-0067">ATP-binding</keyword>
<dbReference type="GO" id="GO:0015188">
    <property type="term" value="F:L-isoleucine transmembrane transporter activity"/>
    <property type="evidence" value="ECO:0007669"/>
    <property type="project" value="TreeGrafter"/>
</dbReference>
<evidence type="ECO:0000256" key="2">
    <source>
        <dbReference type="ARBA" id="ARBA00022741"/>
    </source>
</evidence>
<dbReference type="InterPro" id="IPR032823">
    <property type="entry name" value="BCA_ABC_TP_C"/>
</dbReference>
<organism evidence="5 6">
    <name type="scientific">Methylobacterium mesophilicum SR1.6/6</name>
    <dbReference type="NCBI Taxonomy" id="908290"/>
    <lineage>
        <taxon>Bacteria</taxon>
        <taxon>Pseudomonadati</taxon>
        <taxon>Pseudomonadota</taxon>
        <taxon>Alphaproteobacteria</taxon>
        <taxon>Hyphomicrobiales</taxon>
        <taxon>Methylobacteriaceae</taxon>
        <taxon>Methylobacterium</taxon>
    </lineage>
</organism>